<evidence type="ECO:0000313" key="2">
    <source>
        <dbReference type="EMBL" id="KAK8895059.1"/>
    </source>
</evidence>
<keyword evidence="3" id="KW-1185">Reference proteome</keyword>
<dbReference type="InterPro" id="IPR040401">
    <property type="entry name" value="CCDC162"/>
</dbReference>
<evidence type="ECO:0000313" key="3">
    <source>
        <dbReference type="Proteomes" id="UP001470230"/>
    </source>
</evidence>
<gene>
    <name evidence="2" type="ORF">M9Y10_023501</name>
</gene>
<dbReference type="PANTHER" id="PTHR33331">
    <property type="entry name" value="COILED-COIL DOMAIN-CONTAINING PROTEIN 162"/>
    <property type="match status" value="1"/>
</dbReference>
<reference evidence="2 3" key="1">
    <citation type="submission" date="2024-04" db="EMBL/GenBank/DDBJ databases">
        <title>Tritrichomonas musculus Genome.</title>
        <authorList>
            <person name="Alves-Ferreira E."/>
            <person name="Grigg M."/>
            <person name="Lorenzi H."/>
            <person name="Galac M."/>
        </authorList>
    </citation>
    <scope>NUCLEOTIDE SEQUENCE [LARGE SCALE GENOMIC DNA]</scope>
    <source>
        <strain evidence="2 3">EAF2021</strain>
    </source>
</reference>
<feature type="coiled-coil region" evidence="1">
    <location>
        <begin position="1408"/>
        <end position="1502"/>
    </location>
</feature>
<comment type="caution">
    <text evidence="2">The sequence shown here is derived from an EMBL/GenBank/DDBJ whole genome shotgun (WGS) entry which is preliminary data.</text>
</comment>
<proteinExistence type="predicted"/>
<keyword evidence="1" id="KW-0175">Coiled coil</keyword>
<accession>A0ABR2KVB1</accession>
<dbReference type="Proteomes" id="UP001470230">
    <property type="component" value="Unassembled WGS sequence"/>
</dbReference>
<evidence type="ECO:0000256" key="1">
    <source>
        <dbReference type="SAM" id="Coils"/>
    </source>
</evidence>
<dbReference type="PANTHER" id="PTHR33331:SF13">
    <property type="entry name" value="COILED-COIL DOMAIN CONTAINING 162"/>
    <property type="match status" value="1"/>
</dbReference>
<feature type="coiled-coil region" evidence="1">
    <location>
        <begin position="1546"/>
        <end position="1621"/>
    </location>
</feature>
<name>A0ABR2KVB1_9EUKA</name>
<dbReference type="EMBL" id="JAPFFF010000003">
    <property type="protein sequence ID" value="KAK8895059.1"/>
    <property type="molecule type" value="Genomic_DNA"/>
</dbReference>
<sequence length="1643" mass="189564">MSAEEFTHSDSYKGYVNSILNSVQDRSVSDPVWGCKIPANYEELRQHCISFVDKYSSTPTIAPGLIISSLEPYKSPPVEFNDEYVNQFRDSMISEVRVQKFRELIDFFEHNIDVSLEVAQEQCEAIYDNFQQETEPFTAITQSELTNMCLSQYHEKSEHRLLLKAIGEYINYLPLSRIAETTSHFINLFVANHPLLFADHDTTGYKPPLNLVQGEALDAELGRLAENFSVGSKQSQNEILYQVGKLFISSAEKSVTWNVLCVNDQISDPAASSVQFKLFAARAHTTMTSSPLDFIPSHRQLHFVTSYLDSFNGKVDEILCGEESFLHIASAQVVHQRITELTRGATSHLEGTNATPAQKQSSIIKMKYLRTQMLRQTIISTVNWMVSLLKSIELDLRDTQSPNCMSNASILFERDVVVESKQFPHCIVIRNPSTSHNVIYEETLDQMERIRNDLLNFGSFYIRKWEKDCGSQIDRRSVVEDLYEYECKYQQSKKKLLDALHKLYNQTYDAEQCKKLCDLIRFIILSRPILALDVYDYLSIPFDFNSKILDLQAEVVTSQHIKSVDDLIIIFDAVKKAVSITALKQDTLNIDAFINIEYIIWTYVNDFLKEVENPVAPLSELFEDIPLSKRVKTLLDPEAPQSPDQIPSFINMQTVRFEVIRSIILYRTYISQCEEDEPTQHHLPKTLFSELNEEEVELPDGFILAADEVKDSSIEISGDGLETINRLQTVDSALLDAICNFNFTITELRARVELLKQFNFTTQPPKCYASHFDAAAASSAIEFLNGREYPSFQSVIKMKSNIRESIQVLNLNAGSHLEELIAAQQKQTLTVVQFLQNRGRLPDVLRFLSIFNNGPEKIPSVLEGFSIIESVQPSMRREKVRAILEFYSLALLYAFLSYHATTISKTLIKIHKHQRKLRFDAPHLTSLIEETSSLQNEAQKSQVTKMKATDLLLRINVACIESGLIFGRSHHPHNPDTAPPILDLSGDWTISSDEVKERPPMNIMQTIESELEQLRNLNVSIENLHFLFLWEFDNEQRQAIKAQFDSIDLDNQDQNQQSSGNNESSNNSNNLVEKFRQLRQKTLLIRLMSSPSFSCGEICEFPSPFNHYLIIIDNILKENNDGLRFVLLHILIQRCIKRPRKVDPPQVETPPLVTEKSPFLADVDALPQETKSESLHPALAQFIENLQLQSKSETRNEIKISQFHVNQALLKFSQSIAQLFDSSLVESHKAFLGLHSMLYDANHKHEELFRKRVQAINREARTFNRKLQTALADRSHTVGYEINLLQETLKSSKFDKNERQKAIRRQLREEYSPKVREMTLQLFSLKHNLEQYQKNLQHEIEGNMFEIKKQSISQLLRSQNLPDEVKDSMKQAFDFDDALHELMETKSELSSTVFKLRAMRLLQDFAVRSDFQVRLKKIEEQREMVKQENNEFTKERDVKEAALKQQYTTVMQSVRAAEKEVEKLRRELELENKNRNKLREWRQKHEKRVAVLEKKLKRLTEWSKYKPDKLIFELDQIEKEIERRKRAKERSPALLEKTRTTVNKELRRCQYQLQVHEQLKADMEKETAASIAKQNLTLSKDMQNEDLVAVMNENEKLKEENEQLQQRLAELSLQIAAVSQITIGGRKNEAGIKVKASRLDGLC</sequence>
<protein>
    <submittedName>
        <fullName evidence="2">Uncharacterized protein</fullName>
    </submittedName>
</protein>
<organism evidence="2 3">
    <name type="scientific">Tritrichomonas musculus</name>
    <dbReference type="NCBI Taxonomy" id="1915356"/>
    <lineage>
        <taxon>Eukaryota</taxon>
        <taxon>Metamonada</taxon>
        <taxon>Parabasalia</taxon>
        <taxon>Tritrichomonadida</taxon>
        <taxon>Tritrichomonadidae</taxon>
        <taxon>Tritrichomonas</taxon>
    </lineage>
</organism>